<keyword evidence="7" id="KW-1185">Reference proteome</keyword>
<evidence type="ECO:0000313" key="7">
    <source>
        <dbReference type="Proteomes" id="UP000317909"/>
    </source>
</evidence>
<feature type="domain" description="Zinc finger CHC2-type" evidence="5">
    <location>
        <begin position="73"/>
        <end position="130"/>
    </location>
</feature>
<dbReference type="Pfam" id="PF01807">
    <property type="entry name" value="Zn_ribbon_DnaG"/>
    <property type="match status" value="1"/>
</dbReference>
<gene>
    <name evidence="6" type="primary">dnaG_1</name>
    <name evidence="6" type="ORF">I41_04950</name>
</gene>
<feature type="compositionally biased region" description="Polar residues" evidence="4">
    <location>
        <begin position="15"/>
        <end position="24"/>
    </location>
</feature>
<dbReference type="EMBL" id="CP036339">
    <property type="protein sequence ID" value="QDT71338.1"/>
    <property type="molecule type" value="Genomic_DNA"/>
</dbReference>
<dbReference type="Proteomes" id="UP000317909">
    <property type="component" value="Chromosome"/>
</dbReference>
<name>A0A517TSI9_9BACT</name>
<evidence type="ECO:0000256" key="1">
    <source>
        <dbReference type="ARBA" id="ARBA00022723"/>
    </source>
</evidence>
<dbReference type="Gene3D" id="3.90.580.10">
    <property type="entry name" value="Zinc finger, CHC2-type domain"/>
    <property type="match status" value="1"/>
</dbReference>
<dbReference type="RefSeq" id="WP_145430529.1">
    <property type="nucleotide sequence ID" value="NZ_CP036339.1"/>
</dbReference>
<dbReference type="GO" id="GO:0008270">
    <property type="term" value="F:zinc ion binding"/>
    <property type="evidence" value="ECO:0007669"/>
    <property type="project" value="UniProtKB-KW"/>
</dbReference>
<keyword evidence="3" id="KW-0862">Zinc</keyword>
<keyword evidence="2" id="KW-0863">Zinc-finger</keyword>
<proteinExistence type="predicted"/>
<dbReference type="SUPFAM" id="SSF57783">
    <property type="entry name" value="Zinc beta-ribbon"/>
    <property type="match status" value="1"/>
</dbReference>
<accession>A0A517TSI9</accession>
<dbReference type="InterPro" id="IPR002694">
    <property type="entry name" value="Znf_CHC2"/>
</dbReference>
<dbReference type="GO" id="GO:0006269">
    <property type="term" value="P:DNA replication, synthesis of primer"/>
    <property type="evidence" value="ECO:0007669"/>
    <property type="project" value="TreeGrafter"/>
</dbReference>
<dbReference type="AlphaFoldDB" id="A0A517TSI9"/>
<organism evidence="6 7">
    <name type="scientific">Lacipirellula limnantheis</name>
    <dbReference type="NCBI Taxonomy" id="2528024"/>
    <lineage>
        <taxon>Bacteria</taxon>
        <taxon>Pseudomonadati</taxon>
        <taxon>Planctomycetota</taxon>
        <taxon>Planctomycetia</taxon>
        <taxon>Pirellulales</taxon>
        <taxon>Lacipirellulaceae</taxon>
        <taxon>Lacipirellula</taxon>
    </lineage>
</organism>
<reference evidence="6 7" key="1">
    <citation type="submission" date="2019-02" db="EMBL/GenBank/DDBJ databases">
        <title>Deep-cultivation of Planctomycetes and their phenomic and genomic characterization uncovers novel biology.</title>
        <authorList>
            <person name="Wiegand S."/>
            <person name="Jogler M."/>
            <person name="Boedeker C."/>
            <person name="Pinto D."/>
            <person name="Vollmers J."/>
            <person name="Rivas-Marin E."/>
            <person name="Kohn T."/>
            <person name="Peeters S.H."/>
            <person name="Heuer A."/>
            <person name="Rast P."/>
            <person name="Oberbeckmann S."/>
            <person name="Bunk B."/>
            <person name="Jeske O."/>
            <person name="Meyerdierks A."/>
            <person name="Storesund J.E."/>
            <person name="Kallscheuer N."/>
            <person name="Luecker S."/>
            <person name="Lage O.M."/>
            <person name="Pohl T."/>
            <person name="Merkel B.J."/>
            <person name="Hornburger P."/>
            <person name="Mueller R.-W."/>
            <person name="Bruemmer F."/>
            <person name="Labrenz M."/>
            <person name="Spormann A.M."/>
            <person name="Op den Camp H."/>
            <person name="Overmann J."/>
            <person name="Amann R."/>
            <person name="Jetten M.S.M."/>
            <person name="Mascher T."/>
            <person name="Medema M.H."/>
            <person name="Devos D.P."/>
            <person name="Kaster A.-K."/>
            <person name="Ovreas L."/>
            <person name="Rohde M."/>
            <person name="Galperin M.Y."/>
            <person name="Jogler C."/>
        </authorList>
    </citation>
    <scope>NUCLEOTIDE SEQUENCE [LARGE SCALE GENOMIC DNA]</scope>
    <source>
        <strain evidence="6 7">I41</strain>
    </source>
</reference>
<evidence type="ECO:0000256" key="4">
    <source>
        <dbReference type="SAM" id="MobiDB-lite"/>
    </source>
</evidence>
<dbReference type="InterPro" id="IPR050219">
    <property type="entry name" value="DnaG_primase"/>
</dbReference>
<sequence length="142" mass="14982">MKPNSSQEQRRRATESATGSSSLHNGAGEGGASFDGVPSWGAIDYAEVRRRVGIVAVLELLEWTPVARAGVQLRGPCPIHGSSSPHSRSLSVNTAKSAFKCFGCGCQGNQLDLFALASGLPIYRAAVELCERAGVELPRLSK</sequence>
<dbReference type="GO" id="GO:0003899">
    <property type="term" value="F:DNA-directed RNA polymerase activity"/>
    <property type="evidence" value="ECO:0007669"/>
    <property type="project" value="InterPro"/>
</dbReference>
<dbReference type="GO" id="GO:0005737">
    <property type="term" value="C:cytoplasm"/>
    <property type="evidence" value="ECO:0007669"/>
    <property type="project" value="TreeGrafter"/>
</dbReference>
<dbReference type="PANTHER" id="PTHR30313:SF2">
    <property type="entry name" value="DNA PRIMASE"/>
    <property type="match status" value="1"/>
</dbReference>
<keyword evidence="6" id="KW-0808">Transferase</keyword>
<keyword evidence="6" id="KW-0548">Nucleotidyltransferase</keyword>
<dbReference type="GO" id="GO:0003677">
    <property type="term" value="F:DNA binding"/>
    <property type="evidence" value="ECO:0007669"/>
    <property type="project" value="InterPro"/>
</dbReference>
<evidence type="ECO:0000313" key="6">
    <source>
        <dbReference type="EMBL" id="QDT71338.1"/>
    </source>
</evidence>
<dbReference type="PANTHER" id="PTHR30313">
    <property type="entry name" value="DNA PRIMASE"/>
    <property type="match status" value="1"/>
</dbReference>
<keyword evidence="1" id="KW-0479">Metal-binding</keyword>
<dbReference type="KEGG" id="llh:I41_04950"/>
<dbReference type="SMART" id="SM00400">
    <property type="entry name" value="ZnF_CHCC"/>
    <property type="match status" value="1"/>
</dbReference>
<evidence type="ECO:0000256" key="3">
    <source>
        <dbReference type="ARBA" id="ARBA00022833"/>
    </source>
</evidence>
<dbReference type="OrthoDB" id="286375at2"/>
<dbReference type="EC" id="2.7.7.-" evidence="6"/>
<evidence type="ECO:0000259" key="5">
    <source>
        <dbReference type="SMART" id="SM00400"/>
    </source>
</evidence>
<evidence type="ECO:0000256" key="2">
    <source>
        <dbReference type="ARBA" id="ARBA00022771"/>
    </source>
</evidence>
<dbReference type="InterPro" id="IPR036977">
    <property type="entry name" value="DNA_primase_Znf_CHC2"/>
</dbReference>
<feature type="region of interest" description="Disordered" evidence="4">
    <location>
        <begin position="1"/>
        <end position="30"/>
    </location>
</feature>
<protein>
    <submittedName>
        <fullName evidence="6">DNA primase</fullName>
        <ecNumber evidence="6">2.7.7.-</ecNumber>
    </submittedName>
</protein>